<feature type="region of interest" description="Disordered" evidence="1">
    <location>
        <begin position="241"/>
        <end position="286"/>
    </location>
</feature>
<dbReference type="Proteomes" id="UP000037904">
    <property type="component" value="Unassembled WGS sequence"/>
</dbReference>
<keyword evidence="3" id="KW-1185">Reference proteome</keyword>
<name>A0A0M9ET66_FUSLA</name>
<evidence type="ECO:0000313" key="2">
    <source>
        <dbReference type="EMBL" id="KPA38976.1"/>
    </source>
</evidence>
<accession>A0A0M9ET66</accession>
<feature type="compositionally biased region" description="Polar residues" evidence="1">
    <location>
        <begin position="76"/>
        <end position="90"/>
    </location>
</feature>
<evidence type="ECO:0000313" key="3">
    <source>
        <dbReference type="Proteomes" id="UP000037904"/>
    </source>
</evidence>
<feature type="compositionally biased region" description="Polar residues" evidence="1">
    <location>
        <begin position="170"/>
        <end position="186"/>
    </location>
</feature>
<proteinExistence type="predicted"/>
<gene>
    <name evidence="2" type="ORF">FLAG1_08178</name>
</gene>
<comment type="caution">
    <text evidence="2">The sequence shown here is derived from an EMBL/GenBank/DDBJ whole genome shotgun (WGS) entry which is preliminary data.</text>
</comment>
<dbReference type="AlphaFoldDB" id="A0A0M9ET66"/>
<protein>
    <submittedName>
        <fullName evidence="2">Uncharacterized protein</fullName>
    </submittedName>
</protein>
<feature type="compositionally biased region" description="Polar residues" evidence="1">
    <location>
        <begin position="254"/>
        <end position="263"/>
    </location>
</feature>
<reference evidence="2 3" key="1">
    <citation type="submission" date="2015-04" db="EMBL/GenBank/DDBJ databases">
        <title>The draft genome sequence of Fusarium langsethiae, a T-2/HT-2 mycotoxin producer.</title>
        <authorList>
            <person name="Lysoe E."/>
            <person name="Divon H.H."/>
            <person name="Terzi V."/>
            <person name="Orru L."/>
            <person name="Lamontanara A."/>
            <person name="Kolseth A.-K."/>
            <person name="Frandsen R.J."/>
            <person name="Nielsen K."/>
            <person name="Thrane U."/>
        </authorList>
    </citation>
    <scope>NUCLEOTIDE SEQUENCE [LARGE SCALE GENOMIC DNA]</scope>
    <source>
        <strain evidence="2 3">Fl201059</strain>
    </source>
</reference>
<sequence length="426" mass="47144">MSIPSDLSCSSPSPKASFTCPPTPKASFTDVLPPPSSPGVNLDDLFSCPPTPKASFTDILPPPPTPSASFEGLFSRLSTPESVQGVSPNVLTGGPSADAPLESPPPDDCNNCGCNDLDDDRLDYHRDNNDAKVEAYHEEDDDDVLFVGCQPISNVSLDSPIGPEKPTELTKGSSAGDSLAQRDTSSAPTKTKAQAQEATALNRDTILQIFAPLLDLAIQRYNEGHNRDSILLELGIPNSSQTHQKTLQGHPRQRQPSTIQKRLSANPRKRKRISTSNRMENRASKRAKTYPCETEIVNYKVIDIDVTLSDVSWKRGQPEMWKYEPRKIGDEAFWINEAAPKEFRSWKAEELFTLLGDWTVQVRPNSGWHPVSMQWHGTDEDEAGTFQGSDILQDWSYQITSVVMFDMLRMGSTGEGEVIKCIRDRR</sequence>
<feature type="compositionally biased region" description="Low complexity" evidence="1">
    <location>
        <begin position="1"/>
        <end position="17"/>
    </location>
</feature>
<feature type="region of interest" description="Disordered" evidence="1">
    <location>
        <begin position="1"/>
        <end position="106"/>
    </location>
</feature>
<organism evidence="2 3">
    <name type="scientific">Fusarium langsethiae</name>
    <dbReference type="NCBI Taxonomy" id="179993"/>
    <lineage>
        <taxon>Eukaryota</taxon>
        <taxon>Fungi</taxon>
        <taxon>Dikarya</taxon>
        <taxon>Ascomycota</taxon>
        <taxon>Pezizomycotina</taxon>
        <taxon>Sordariomycetes</taxon>
        <taxon>Hypocreomycetidae</taxon>
        <taxon>Hypocreales</taxon>
        <taxon>Nectriaceae</taxon>
        <taxon>Fusarium</taxon>
    </lineage>
</organism>
<dbReference type="EMBL" id="JXCE01000230">
    <property type="protein sequence ID" value="KPA38976.1"/>
    <property type="molecule type" value="Genomic_DNA"/>
</dbReference>
<feature type="region of interest" description="Disordered" evidence="1">
    <location>
        <begin position="155"/>
        <end position="196"/>
    </location>
</feature>
<dbReference type="OrthoDB" id="5108931at2759"/>
<evidence type="ECO:0000256" key="1">
    <source>
        <dbReference type="SAM" id="MobiDB-lite"/>
    </source>
</evidence>
<feature type="compositionally biased region" description="Low complexity" evidence="1">
    <location>
        <begin position="187"/>
        <end position="196"/>
    </location>
</feature>